<name>A0ABU8BJ06_9BRAD</name>
<dbReference type="Proteomes" id="UP001364224">
    <property type="component" value="Unassembled WGS sequence"/>
</dbReference>
<evidence type="ECO:0000259" key="1">
    <source>
        <dbReference type="Pfam" id="PF10137"/>
    </source>
</evidence>
<dbReference type="InterPro" id="IPR019302">
    <property type="entry name" value="CAP12/PCTIR_TIR_dom"/>
</dbReference>
<protein>
    <submittedName>
        <fullName evidence="2">Nucleotide-binding protein</fullName>
    </submittedName>
</protein>
<evidence type="ECO:0000313" key="2">
    <source>
        <dbReference type="EMBL" id="MEH2558536.1"/>
    </source>
</evidence>
<sequence>MKQFHGSLDELKAAVAACHPNGEWTAAPTNGLQAFRAKTGEVLNWWPTKGTLQFQGKNQDVFRDKLATALGAPAPVIAVAPTANAKIFVVHGHDRDARDQLELVLMRLGLQPFILQNSDGGSKTIIEALEQHIYQEAAFGIILLTPDDYGYVKTGTDADRQPRARQNVILEMGMIMAALGRSRMVILKKGALELPSDAGGILYIEFNDHVREITPKLAQRLQSAGFDIDPHKIAAASA</sequence>
<gene>
    <name evidence="2" type="ORF">V1286_006065</name>
</gene>
<evidence type="ECO:0000313" key="3">
    <source>
        <dbReference type="Proteomes" id="UP001364224"/>
    </source>
</evidence>
<dbReference type="RefSeq" id="WP_334485661.1">
    <property type="nucleotide sequence ID" value="NZ_JAZHRV010000001.1"/>
</dbReference>
<organism evidence="2 3">
    <name type="scientific">Bradyrhizobium algeriense</name>
    <dbReference type="NCBI Taxonomy" id="634784"/>
    <lineage>
        <taxon>Bacteria</taxon>
        <taxon>Pseudomonadati</taxon>
        <taxon>Pseudomonadota</taxon>
        <taxon>Alphaproteobacteria</taxon>
        <taxon>Hyphomicrobiales</taxon>
        <taxon>Nitrobacteraceae</taxon>
        <taxon>Bradyrhizobium</taxon>
    </lineage>
</organism>
<feature type="domain" description="CD-NTase-associated protein 12/Pycsar effector protein TIR" evidence="1">
    <location>
        <begin position="86"/>
        <end position="207"/>
    </location>
</feature>
<dbReference type="EMBL" id="JAZHRV010000001">
    <property type="protein sequence ID" value="MEH2558536.1"/>
    <property type="molecule type" value="Genomic_DNA"/>
</dbReference>
<dbReference type="Pfam" id="PF10137">
    <property type="entry name" value="CAP12-PCTIR_TIR"/>
    <property type="match status" value="1"/>
</dbReference>
<accession>A0ABU8BJ06</accession>
<keyword evidence="3" id="KW-1185">Reference proteome</keyword>
<proteinExistence type="predicted"/>
<reference evidence="2 3" key="1">
    <citation type="submission" date="2024-02" db="EMBL/GenBank/DDBJ databases">
        <title>Adaptive strategies in a cosmopolitan and abundant soil bacterium.</title>
        <authorList>
            <person name="Carini P."/>
        </authorList>
    </citation>
    <scope>NUCLEOTIDE SEQUENCE [LARGE SCALE GENOMIC DNA]</scope>
    <source>
        <strain evidence="2 3">AZCC 1608</strain>
    </source>
</reference>
<comment type="caution">
    <text evidence="2">The sequence shown here is derived from an EMBL/GenBank/DDBJ whole genome shotgun (WGS) entry which is preliminary data.</text>
</comment>